<feature type="domain" description="RNase III" evidence="10">
    <location>
        <begin position="821"/>
        <end position="949"/>
    </location>
</feature>
<dbReference type="Pfam" id="PF14622">
    <property type="entry name" value="Ribonucleas_3_3"/>
    <property type="match status" value="1"/>
</dbReference>
<dbReference type="GO" id="GO:0004525">
    <property type="term" value="F:ribonuclease III activity"/>
    <property type="evidence" value="ECO:0007669"/>
    <property type="project" value="InterPro"/>
</dbReference>
<keyword evidence="7" id="KW-0175">Coiled coil</keyword>
<evidence type="ECO:0000313" key="11">
    <source>
        <dbReference type="Proteomes" id="UP000038045"/>
    </source>
</evidence>
<feature type="compositionally biased region" description="Polar residues" evidence="8">
    <location>
        <begin position="176"/>
        <end position="190"/>
    </location>
</feature>
<dbReference type="GO" id="GO:0070877">
    <property type="term" value="C:microprocessor complex"/>
    <property type="evidence" value="ECO:0007669"/>
    <property type="project" value="TreeGrafter"/>
</dbReference>
<dbReference type="SUPFAM" id="SSF69065">
    <property type="entry name" value="RNase III domain-like"/>
    <property type="match status" value="2"/>
</dbReference>
<feature type="coiled-coil region" evidence="7">
    <location>
        <begin position="507"/>
        <end position="555"/>
    </location>
</feature>
<dbReference type="InterPro" id="IPR014720">
    <property type="entry name" value="dsRBD_dom"/>
</dbReference>
<evidence type="ECO:0000313" key="12">
    <source>
        <dbReference type="WBParaSite" id="PTRK_0001151900.1"/>
    </source>
</evidence>
<organism evidence="11 12">
    <name type="scientific">Parastrongyloides trichosuri</name>
    <name type="common">Possum-specific nematode worm</name>
    <dbReference type="NCBI Taxonomy" id="131310"/>
    <lineage>
        <taxon>Eukaryota</taxon>
        <taxon>Metazoa</taxon>
        <taxon>Ecdysozoa</taxon>
        <taxon>Nematoda</taxon>
        <taxon>Chromadorea</taxon>
        <taxon>Rhabditida</taxon>
        <taxon>Tylenchina</taxon>
        <taxon>Panagrolaimomorpha</taxon>
        <taxon>Strongyloidoidea</taxon>
        <taxon>Strongyloididae</taxon>
        <taxon>Parastrongyloides</taxon>
    </lineage>
</organism>
<evidence type="ECO:0000256" key="6">
    <source>
        <dbReference type="PROSITE-ProRule" id="PRU00266"/>
    </source>
</evidence>
<dbReference type="InterPro" id="IPR036389">
    <property type="entry name" value="RNase_III_sf"/>
</dbReference>
<feature type="domain" description="RNase III" evidence="10">
    <location>
        <begin position="638"/>
        <end position="769"/>
    </location>
</feature>
<dbReference type="PROSITE" id="PS50137">
    <property type="entry name" value="DS_RBD"/>
    <property type="match status" value="1"/>
</dbReference>
<dbReference type="InterPro" id="IPR058938">
    <property type="entry name" value="Helical_CED_Drosha"/>
</dbReference>
<feature type="compositionally biased region" description="Low complexity" evidence="8">
    <location>
        <begin position="37"/>
        <end position="52"/>
    </location>
</feature>
<sequence length="1070" mass="123895">MNSKKRDYCSTSLGSILTDDNTSVKSVKKIKVKEAENISSDSDSSSNEQNNSRFIPNKLNNEEVSHTEDFYFSTDSGSDSDVNDVPISVFKEYTPLPITDKDIKESFELKGMDYKSDRPPLMHKDNSSYKCIIDNKYYLKDTINPSKLIQTDTLLNLNRTFYNKIIRKMKSERASQPKTEPYQSDNNTCECESESDDDNQIIRLNQREKRIKKGVKKVSSKREQIASHEVLRKRTYQAGMHKEIIFNEKGQKNNGAFCYCSKKNSSSGMRHGFYPSEKPISKCNLNSNEHDKLYHYILKIKNQLCENPYNQTSINHNNNQYFFEGYSLLFHDEIPENVAQCFEPVNLEDGTVVEYELVKANDDIIYSIGELENFYKFLFIGIMEMYDLHWFPKSCRYPNTEDISCSILHVFPRFVCDNIILPMSFVIKWIVDTFKPVCSPASAINAQTDVSILCKLRRNCVGRIAVNFNLRPCSIRVDDISAMDPDEKNGDRYPRIFHRTTKVPEYSHSHTIEYQEYKERLNKLQNKLDRKGLLSESEKYELRQLNETLKDYKNVPGRKKCREVSISSKNFFITGVCPDMIEHAAVLISIVSLIRFNNSLDNLESEMLNYKFNDRRLLKLSLTHVSKFHHMGTNSDHIKNVLRNLGYKRQKTRIDYLNLREKRRERDVANQMNRHPNNERLEYLGDTVLEVIVTHHLFLTLPDIQEGGMATFRSAMVQNRNLASLASKLMLDHYMLYAHGPDLCNETDFRHAMANTFEAVIGAMHIDGGTRECKNIIGCCMFEDCIPALKLWNTPPLYSLQSKYKDGDRHLCEKYPYLNLLQNFENDINITFKNIRILAQVFCRTSLCKNALTEGDNERLEFLGDAVLQLIITEFLYQNFPDRDEGYMSQLRTCLVSNKTQACVCDDLGLQRYIMPSKPNEDVCLIQMKMKDKADLVEALIGALFIDRGLEVCRLFIREMFMSRIHYFKDDMTWKDPKSYLQQFCLSKHLKPDGSSTGLLPKYKVLKKDVCNKTHFHLVAVYFNDIRVGRGLGSNIVDAAQAASSAALEYLGKKDVQAKVFKYDPNKDYS</sequence>
<accession>A0A0N4ZSN7</accession>
<keyword evidence="5 6" id="KW-0694">RNA-binding</keyword>
<dbReference type="AlphaFoldDB" id="A0A0N4ZSN7"/>
<dbReference type="Gene3D" id="1.10.1520.10">
    <property type="entry name" value="Ribonuclease III domain"/>
    <property type="match status" value="2"/>
</dbReference>
<dbReference type="PANTHER" id="PTHR11207:SF0">
    <property type="entry name" value="RIBONUCLEASE 3"/>
    <property type="match status" value="1"/>
</dbReference>
<dbReference type="PANTHER" id="PTHR11207">
    <property type="entry name" value="RIBONUCLEASE III"/>
    <property type="match status" value="1"/>
</dbReference>
<evidence type="ECO:0000256" key="5">
    <source>
        <dbReference type="ARBA" id="ARBA00022884"/>
    </source>
</evidence>
<keyword evidence="2" id="KW-0540">Nuclease</keyword>
<proteinExistence type="inferred from homology"/>
<dbReference type="GO" id="GO:0031054">
    <property type="term" value="P:pre-miRNA processing"/>
    <property type="evidence" value="ECO:0007669"/>
    <property type="project" value="TreeGrafter"/>
</dbReference>
<feature type="region of interest" description="Disordered" evidence="8">
    <location>
        <begin position="1"/>
        <end position="59"/>
    </location>
</feature>
<evidence type="ECO:0000256" key="3">
    <source>
        <dbReference type="ARBA" id="ARBA00022759"/>
    </source>
</evidence>
<dbReference type="SMART" id="SM00358">
    <property type="entry name" value="DSRM"/>
    <property type="match status" value="1"/>
</dbReference>
<dbReference type="InterPro" id="IPR011907">
    <property type="entry name" value="RNase_III"/>
</dbReference>
<evidence type="ECO:0000256" key="8">
    <source>
        <dbReference type="SAM" id="MobiDB-lite"/>
    </source>
</evidence>
<keyword evidence="3" id="KW-0255">Endonuclease</keyword>
<feature type="region of interest" description="Disordered" evidence="8">
    <location>
        <begin position="172"/>
        <end position="194"/>
    </location>
</feature>
<dbReference type="STRING" id="131310.A0A0N4ZSN7"/>
<feature type="compositionally biased region" description="Polar residues" evidence="8">
    <location>
        <begin position="9"/>
        <end position="21"/>
    </location>
</feature>
<evidence type="ECO:0000259" key="10">
    <source>
        <dbReference type="PROSITE" id="PS50142"/>
    </source>
</evidence>
<dbReference type="SMART" id="SM00535">
    <property type="entry name" value="RIBOc"/>
    <property type="match status" value="2"/>
</dbReference>
<evidence type="ECO:0000256" key="1">
    <source>
        <dbReference type="ARBA" id="ARBA00010183"/>
    </source>
</evidence>
<feature type="domain" description="DRBM" evidence="9">
    <location>
        <begin position="976"/>
        <end position="1053"/>
    </location>
</feature>
<dbReference type="SUPFAM" id="SSF54768">
    <property type="entry name" value="dsRNA-binding domain-like"/>
    <property type="match status" value="1"/>
</dbReference>
<name>A0A0N4ZSN7_PARTI</name>
<dbReference type="Pfam" id="PF00035">
    <property type="entry name" value="dsrm"/>
    <property type="match status" value="1"/>
</dbReference>
<dbReference type="CDD" id="cd00593">
    <property type="entry name" value="RIBOc"/>
    <property type="match status" value="2"/>
</dbReference>
<dbReference type="HAMAP" id="MF_00104">
    <property type="entry name" value="RNase_III"/>
    <property type="match status" value="1"/>
</dbReference>
<evidence type="ECO:0000256" key="2">
    <source>
        <dbReference type="ARBA" id="ARBA00022722"/>
    </source>
</evidence>
<evidence type="ECO:0000259" key="9">
    <source>
        <dbReference type="PROSITE" id="PS50137"/>
    </source>
</evidence>
<comment type="similarity">
    <text evidence="1">Belongs to the ribonuclease III family.</text>
</comment>
<evidence type="ECO:0000256" key="4">
    <source>
        <dbReference type="ARBA" id="ARBA00022801"/>
    </source>
</evidence>
<keyword evidence="11" id="KW-1185">Reference proteome</keyword>
<dbReference type="PROSITE" id="PS00517">
    <property type="entry name" value="RNASE_3_1"/>
    <property type="match status" value="1"/>
</dbReference>
<dbReference type="Gene3D" id="3.30.160.20">
    <property type="match status" value="1"/>
</dbReference>
<dbReference type="GO" id="GO:0006364">
    <property type="term" value="P:rRNA processing"/>
    <property type="evidence" value="ECO:0007669"/>
    <property type="project" value="InterPro"/>
</dbReference>
<evidence type="ECO:0000256" key="7">
    <source>
        <dbReference type="SAM" id="Coils"/>
    </source>
</evidence>
<dbReference type="GO" id="GO:0003723">
    <property type="term" value="F:RNA binding"/>
    <property type="evidence" value="ECO:0007669"/>
    <property type="project" value="UniProtKB-UniRule"/>
</dbReference>
<dbReference type="GO" id="GO:0031053">
    <property type="term" value="P:primary miRNA processing"/>
    <property type="evidence" value="ECO:0007669"/>
    <property type="project" value="TreeGrafter"/>
</dbReference>
<dbReference type="Pfam" id="PF26050">
    <property type="entry name" value="Helical_CED_Drosha"/>
    <property type="match status" value="1"/>
</dbReference>
<dbReference type="WBParaSite" id="PTRK_0001151900.1">
    <property type="protein sequence ID" value="PTRK_0001151900.1"/>
    <property type="gene ID" value="PTRK_0001151900"/>
</dbReference>
<dbReference type="PROSITE" id="PS50142">
    <property type="entry name" value="RNASE_3_2"/>
    <property type="match status" value="2"/>
</dbReference>
<dbReference type="Pfam" id="PF00636">
    <property type="entry name" value="Ribonuclease_3"/>
    <property type="match status" value="1"/>
</dbReference>
<reference evidence="12" key="1">
    <citation type="submission" date="2017-02" db="UniProtKB">
        <authorList>
            <consortium name="WormBaseParasite"/>
        </authorList>
    </citation>
    <scope>IDENTIFICATION</scope>
</reference>
<protein>
    <submittedName>
        <fullName evidence="12">SET domain-containing protein</fullName>
    </submittedName>
</protein>
<dbReference type="InterPro" id="IPR000999">
    <property type="entry name" value="RNase_III_dom"/>
</dbReference>
<dbReference type="Proteomes" id="UP000038045">
    <property type="component" value="Unplaced"/>
</dbReference>
<keyword evidence="4" id="KW-0378">Hydrolase</keyword>